<evidence type="ECO:0000313" key="4">
    <source>
        <dbReference type="Proteomes" id="UP000764045"/>
    </source>
</evidence>
<keyword evidence="4" id="KW-1185">Reference proteome</keyword>
<sequence length="231" mass="25804">MKAKTMHLATLLMALAMALATAGCSSDDDGDGDNGKGITGTWYGEADEYGIYMVLRLTADGQYEVGYHYEGQTTTIEEGVYRYDSDGETITFYTDNGAYDCYAWLDGGRFEIEGLGTFSRKRPGQGQGDGQDDGLGSLICGTWRHTFSTGYIQIEFEPDGHGSWTEYDRADGSRHDTEYFSYAIDSETRLITIYIGDETERYEVTEITKNRLCLRDLNDGDYGDTMAMTRQ</sequence>
<organism evidence="3 4">
    <name type="scientific">Marseilla massiliensis</name>
    <dbReference type="NCBI Taxonomy" id="1841864"/>
    <lineage>
        <taxon>Bacteria</taxon>
        <taxon>Pseudomonadati</taxon>
        <taxon>Bacteroidota</taxon>
        <taxon>Bacteroidia</taxon>
        <taxon>Bacteroidales</taxon>
        <taxon>Prevotellaceae</taxon>
        <taxon>Marseilla</taxon>
    </lineage>
</organism>
<feature type="domain" description="Lipocalin-like" evidence="2">
    <location>
        <begin position="146"/>
        <end position="212"/>
    </location>
</feature>
<dbReference type="RefSeq" id="WP_205111126.1">
    <property type="nucleotide sequence ID" value="NZ_JACJJL010000024.1"/>
</dbReference>
<dbReference type="Pfam" id="PF13648">
    <property type="entry name" value="Lipocalin_4"/>
    <property type="match status" value="1"/>
</dbReference>
<dbReference type="Gene3D" id="2.40.128.360">
    <property type="match status" value="1"/>
</dbReference>
<dbReference type="InterPro" id="IPR024311">
    <property type="entry name" value="Lipocalin-like"/>
</dbReference>
<gene>
    <name evidence="3" type="ORF">H6B30_12600</name>
</gene>
<dbReference type="Pfam" id="PF04170">
    <property type="entry name" value="NlpE"/>
    <property type="match status" value="1"/>
</dbReference>
<evidence type="ECO:0000259" key="2">
    <source>
        <dbReference type="Pfam" id="PF13648"/>
    </source>
</evidence>
<feature type="signal peptide" evidence="1">
    <location>
        <begin position="1"/>
        <end position="22"/>
    </location>
</feature>
<reference evidence="3 4" key="1">
    <citation type="journal article" date="2021" name="Sci. Rep.">
        <title>The distribution of antibiotic resistance genes in chicken gut microbiota commensals.</title>
        <authorList>
            <person name="Juricova H."/>
            <person name="Matiasovicova J."/>
            <person name="Kubasova T."/>
            <person name="Cejkova D."/>
            <person name="Rychlik I."/>
        </authorList>
    </citation>
    <scope>NUCLEOTIDE SEQUENCE [LARGE SCALE GENOMIC DNA]</scope>
    <source>
        <strain evidence="3 4">An819</strain>
    </source>
</reference>
<proteinExistence type="predicted"/>
<comment type="caution">
    <text evidence="3">The sequence shown here is derived from an EMBL/GenBank/DDBJ whole genome shotgun (WGS) entry which is preliminary data.</text>
</comment>
<protein>
    <submittedName>
        <fullName evidence="3">Lipocalin family protein</fullName>
    </submittedName>
</protein>
<evidence type="ECO:0000256" key="1">
    <source>
        <dbReference type="SAM" id="SignalP"/>
    </source>
</evidence>
<feature type="chain" id="PRO_5037622860" evidence="1">
    <location>
        <begin position="23"/>
        <end position="231"/>
    </location>
</feature>
<name>A0A938WNL5_9BACT</name>
<dbReference type="EMBL" id="JACJJL010000024">
    <property type="protein sequence ID" value="MBM6662580.1"/>
    <property type="molecule type" value="Genomic_DNA"/>
</dbReference>
<dbReference type="AlphaFoldDB" id="A0A938WNL5"/>
<keyword evidence="1" id="KW-0732">Signal</keyword>
<dbReference type="InterPro" id="IPR007298">
    <property type="entry name" value="Cu-R_lipoprotein_NlpE"/>
</dbReference>
<evidence type="ECO:0000313" key="3">
    <source>
        <dbReference type="EMBL" id="MBM6662580.1"/>
    </source>
</evidence>
<dbReference type="PROSITE" id="PS51257">
    <property type="entry name" value="PROKAR_LIPOPROTEIN"/>
    <property type="match status" value="1"/>
</dbReference>
<accession>A0A938WNL5</accession>
<dbReference type="Proteomes" id="UP000764045">
    <property type="component" value="Unassembled WGS sequence"/>
</dbReference>